<dbReference type="EMBL" id="CAJVPS010007770">
    <property type="protein sequence ID" value="CAG8637728.1"/>
    <property type="molecule type" value="Genomic_DNA"/>
</dbReference>
<dbReference type="Proteomes" id="UP000789508">
    <property type="component" value="Unassembled WGS sequence"/>
</dbReference>
<evidence type="ECO:0000313" key="2">
    <source>
        <dbReference type="EMBL" id="CAG8637728.1"/>
    </source>
</evidence>
<accession>A0A9N9GZG0</accession>
<gene>
    <name evidence="2" type="ORF">ALEPTO_LOCUS9598</name>
</gene>
<name>A0A9N9GZG0_9GLOM</name>
<feature type="region of interest" description="Disordered" evidence="1">
    <location>
        <begin position="54"/>
        <end position="95"/>
    </location>
</feature>
<proteinExistence type="predicted"/>
<organism evidence="2 3">
    <name type="scientific">Ambispora leptoticha</name>
    <dbReference type="NCBI Taxonomy" id="144679"/>
    <lineage>
        <taxon>Eukaryota</taxon>
        <taxon>Fungi</taxon>
        <taxon>Fungi incertae sedis</taxon>
        <taxon>Mucoromycota</taxon>
        <taxon>Glomeromycotina</taxon>
        <taxon>Glomeromycetes</taxon>
        <taxon>Archaeosporales</taxon>
        <taxon>Ambisporaceae</taxon>
        <taxon>Ambispora</taxon>
    </lineage>
</organism>
<keyword evidence="3" id="KW-1185">Reference proteome</keyword>
<dbReference type="AlphaFoldDB" id="A0A9N9GZG0"/>
<sequence length="154" mass="18009">MNYSQRKEGNIIDKLWLTVENKKSILQERNVNGGTNCIQLVSCKSIHISNVGHNKRNYENDENKNSETPTKKLLVDNDNSSSENDKHGKYREDEEITSSEIPIVKTLMKIGGIARYRIEEEWLKLEWEWQKVEEMVAPENGELDEYQENLLKKI</sequence>
<evidence type="ECO:0000313" key="3">
    <source>
        <dbReference type="Proteomes" id="UP000789508"/>
    </source>
</evidence>
<feature type="compositionally biased region" description="Basic and acidic residues" evidence="1">
    <location>
        <begin position="83"/>
        <end position="92"/>
    </location>
</feature>
<feature type="compositionally biased region" description="Basic and acidic residues" evidence="1">
    <location>
        <begin position="56"/>
        <end position="75"/>
    </location>
</feature>
<reference evidence="2" key="1">
    <citation type="submission" date="2021-06" db="EMBL/GenBank/DDBJ databases">
        <authorList>
            <person name="Kallberg Y."/>
            <person name="Tangrot J."/>
            <person name="Rosling A."/>
        </authorList>
    </citation>
    <scope>NUCLEOTIDE SEQUENCE</scope>
    <source>
        <strain evidence="2">FL130A</strain>
    </source>
</reference>
<evidence type="ECO:0000256" key="1">
    <source>
        <dbReference type="SAM" id="MobiDB-lite"/>
    </source>
</evidence>
<comment type="caution">
    <text evidence="2">The sequence shown here is derived from an EMBL/GenBank/DDBJ whole genome shotgun (WGS) entry which is preliminary data.</text>
</comment>
<dbReference type="OrthoDB" id="2403385at2759"/>
<protein>
    <submittedName>
        <fullName evidence="2">9533_t:CDS:1</fullName>
    </submittedName>
</protein>